<keyword evidence="5 6" id="KW-0472">Membrane</keyword>
<dbReference type="PANTHER" id="PTHR48041:SF63">
    <property type="entry name" value="EARLY GENE AT 23, ISOFORM C"/>
    <property type="match status" value="1"/>
</dbReference>
<evidence type="ECO:0000256" key="2">
    <source>
        <dbReference type="ARBA" id="ARBA00022448"/>
    </source>
</evidence>
<keyword evidence="3 6" id="KW-0812">Transmembrane</keyword>
<sequence>MTFWVFDAMFQSFMAFPQERTVILKERASGSYRLSAYFMGKTTSEMPTRLVLPLLYMIISFFMASISNKFSTFIATTLISLLSVMAGESIGLFVGATIYDMEKGMTAMTVISLALALLGGFFVENVPSFLQWAKFVSPFKYAYDASLPLVFDDPVPCDGSGALEGICGGSDTGFAQPEEVVAYLGVQGSVGFNVGILIVFGLMPRYVAYLALRAKKEGDR</sequence>
<reference evidence="8" key="1">
    <citation type="journal article" date="2021" name="Sci. Rep.">
        <title>Diploid genomic architecture of Nitzschia inconspicua, an elite biomass production diatom.</title>
        <authorList>
            <person name="Oliver A."/>
            <person name="Podell S."/>
            <person name="Pinowska A."/>
            <person name="Traller J.C."/>
            <person name="Smith S.R."/>
            <person name="McClure R."/>
            <person name="Beliaev A."/>
            <person name="Bohutskyi P."/>
            <person name="Hill E.A."/>
            <person name="Rabines A."/>
            <person name="Zheng H."/>
            <person name="Allen L.Z."/>
            <person name="Kuo A."/>
            <person name="Grigoriev I.V."/>
            <person name="Allen A.E."/>
            <person name="Hazlebeck D."/>
            <person name="Allen E.E."/>
        </authorList>
    </citation>
    <scope>NUCLEOTIDE SEQUENCE</scope>
    <source>
        <strain evidence="8">Hildebrandi</strain>
    </source>
</reference>
<evidence type="ECO:0000313" key="9">
    <source>
        <dbReference type="Proteomes" id="UP000693970"/>
    </source>
</evidence>
<comment type="subcellular location">
    <subcellularLocation>
        <location evidence="1">Membrane</location>
        <topology evidence="1">Multi-pass membrane protein</topology>
    </subcellularLocation>
</comment>
<dbReference type="Proteomes" id="UP000693970">
    <property type="component" value="Unassembled WGS sequence"/>
</dbReference>
<organism evidence="8 9">
    <name type="scientific">Nitzschia inconspicua</name>
    <dbReference type="NCBI Taxonomy" id="303405"/>
    <lineage>
        <taxon>Eukaryota</taxon>
        <taxon>Sar</taxon>
        <taxon>Stramenopiles</taxon>
        <taxon>Ochrophyta</taxon>
        <taxon>Bacillariophyta</taxon>
        <taxon>Bacillariophyceae</taxon>
        <taxon>Bacillariophycidae</taxon>
        <taxon>Bacillariales</taxon>
        <taxon>Bacillariaceae</taxon>
        <taxon>Nitzschia</taxon>
    </lineage>
</organism>
<feature type="transmembrane region" description="Helical" evidence="6">
    <location>
        <begin position="190"/>
        <end position="212"/>
    </location>
</feature>
<evidence type="ECO:0000256" key="4">
    <source>
        <dbReference type="ARBA" id="ARBA00022989"/>
    </source>
</evidence>
<protein>
    <submittedName>
        <fullName evidence="8">ABC-2 type transporter</fullName>
    </submittedName>
</protein>
<dbReference type="EMBL" id="JAGRRH010000070">
    <property type="protein sequence ID" value="KAG7337930.1"/>
    <property type="molecule type" value="Genomic_DNA"/>
</dbReference>
<feature type="domain" description="ABC-2 type transporter transmembrane" evidence="7">
    <location>
        <begin position="1"/>
        <end position="147"/>
    </location>
</feature>
<reference evidence="8" key="2">
    <citation type="submission" date="2021-04" db="EMBL/GenBank/DDBJ databases">
        <authorList>
            <person name="Podell S."/>
        </authorList>
    </citation>
    <scope>NUCLEOTIDE SEQUENCE</scope>
    <source>
        <strain evidence="8">Hildebrandi</strain>
    </source>
</reference>
<feature type="transmembrane region" description="Helical" evidence="6">
    <location>
        <begin position="105"/>
        <end position="123"/>
    </location>
</feature>
<dbReference type="AlphaFoldDB" id="A0A9K3P8U6"/>
<dbReference type="PANTHER" id="PTHR48041">
    <property type="entry name" value="ABC TRANSPORTER G FAMILY MEMBER 28"/>
    <property type="match status" value="1"/>
</dbReference>
<dbReference type="GO" id="GO:0005886">
    <property type="term" value="C:plasma membrane"/>
    <property type="evidence" value="ECO:0007669"/>
    <property type="project" value="TreeGrafter"/>
</dbReference>
<dbReference type="InterPro" id="IPR013525">
    <property type="entry name" value="ABC2_TM"/>
</dbReference>
<evidence type="ECO:0000256" key="1">
    <source>
        <dbReference type="ARBA" id="ARBA00004141"/>
    </source>
</evidence>
<evidence type="ECO:0000256" key="3">
    <source>
        <dbReference type="ARBA" id="ARBA00022692"/>
    </source>
</evidence>
<keyword evidence="2" id="KW-0813">Transport</keyword>
<evidence type="ECO:0000256" key="5">
    <source>
        <dbReference type="ARBA" id="ARBA00023136"/>
    </source>
</evidence>
<evidence type="ECO:0000256" key="6">
    <source>
        <dbReference type="SAM" id="Phobius"/>
    </source>
</evidence>
<name>A0A9K3P8U6_9STRA</name>
<evidence type="ECO:0000313" key="8">
    <source>
        <dbReference type="EMBL" id="KAG7337930.1"/>
    </source>
</evidence>
<accession>A0A9K3P8U6</accession>
<dbReference type="GO" id="GO:0140359">
    <property type="term" value="F:ABC-type transporter activity"/>
    <property type="evidence" value="ECO:0007669"/>
    <property type="project" value="InterPro"/>
</dbReference>
<proteinExistence type="predicted"/>
<feature type="transmembrane region" description="Helical" evidence="6">
    <location>
        <begin position="73"/>
        <end position="98"/>
    </location>
</feature>
<keyword evidence="4 6" id="KW-1133">Transmembrane helix</keyword>
<gene>
    <name evidence="8" type="ORF">IV203_024619</name>
</gene>
<dbReference type="InterPro" id="IPR050352">
    <property type="entry name" value="ABCG_transporters"/>
</dbReference>
<dbReference type="Pfam" id="PF01061">
    <property type="entry name" value="ABC2_membrane"/>
    <property type="match status" value="1"/>
</dbReference>
<evidence type="ECO:0000259" key="7">
    <source>
        <dbReference type="Pfam" id="PF01061"/>
    </source>
</evidence>
<keyword evidence="9" id="KW-1185">Reference proteome</keyword>
<feature type="transmembrane region" description="Helical" evidence="6">
    <location>
        <begin position="50"/>
        <end position="67"/>
    </location>
</feature>
<dbReference type="OrthoDB" id="66620at2759"/>
<comment type="caution">
    <text evidence="8">The sequence shown here is derived from an EMBL/GenBank/DDBJ whole genome shotgun (WGS) entry which is preliminary data.</text>
</comment>